<dbReference type="SMART" id="SM00355">
    <property type="entry name" value="ZnF_C2H2"/>
    <property type="match status" value="6"/>
</dbReference>
<organism evidence="7 8">
    <name type="scientific">Lophiotrema nucula</name>
    <dbReference type="NCBI Taxonomy" id="690887"/>
    <lineage>
        <taxon>Eukaryota</taxon>
        <taxon>Fungi</taxon>
        <taxon>Dikarya</taxon>
        <taxon>Ascomycota</taxon>
        <taxon>Pezizomycotina</taxon>
        <taxon>Dothideomycetes</taxon>
        <taxon>Pleosporomycetidae</taxon>
        <taxon>Pleosporales</taxon>
        <taxon>Lophiotremataceae</taxon>
        <taxon>Lophiotrema</taxon>
    </lineage>
</organism>
<dbReference type="InterPro" id="IPR013087">
    <property type="entry name" value="Znf_C2H2_type"/>
</dbReference>
<dbReference type="GO" id="GO:0005634">
    <property type="term" value="C:nucleus"/>
    <property type="evidence" value="ECO:0007669"/>
    <property type="project" value="TreeGrafter"/>
</dbReference>
<dbReference type="GO" id="GO:0000981">
    <property type="term" value="F:DNA-binding transcription factor activity, RNA polymerase II-specific"/>
    <property type="evidence" value="ECO:0007669"/>
    <property type="project" value="TreeGrafter"/>
</dbReference>
<feature type="domain" description="C2H2-type" evidence="6">
    <location>
        <begin position="89"/>
        <end position="113"/>
    </location>
</feature>
<name>A0A6A5ZWG2_9PLEO</name>
<keyword evidence="2" id="KW-0677">Repeat</keyword>
<dbReference type="PANTHER" id="PTHR24409">
    <property type="entry name" value="ZINC FINGER PROTEIN 142"/>
    <property type="match status" value="1"/>
</dbReference>
<dbReference type="Pfam" id="PF00096">
    <property type="entry name" value="zf-C2H2"/>
    <property type="match status" value="2"/>
</dbReference>
<dbReference type="InterPro" id="IPR036236">
    <property type="entry name" value="Znf_C2H2_sf"/>
</dbReference>
<dbReference type="Proteomes" id="UP000799770">
    <property type="component" value="Unassembled WGS sequence"/>
</dbReference>
<dbReference type="OrthoDB" id="2687452at2759"/>
<evidence type="ECO:0000259" key="6">
    <source>
        <dbReference type="PROSITE" id="PS50157"/>
    </source>
</evidence>
<reference evidence="7" key="1">
    <citation type="journal article" date="2020" name="Stud. Mycol.">
        <title>101 Dothideomycetes genomes: a test case for predicting lifestyles and emergence of pathogens.</title>
        <authorList>
            <person name="Haridas S."/>
            <person name="Albert R."/>
            <person name="Binder M."/>
            <person name="Bloem J."/>
            <person name="Labutti K."/>
            <person name="Salamov A."/>
            <person name="Andreopoulos B."/>
            <person name="Baker S."/>
            <person name="Barry K."/>
            <person name="Bills G."/>
            <person name="Bluhm B."/>
            <person name="Cannon C."/>
            <person name="Castanera R."/>
            <person name="Culley D."/>
            <person name="Daum C."/>
            <person name="Ezra D."/>
            <person name="Gonzalez J."/>
            <person name="Henrissat B."/>
            <person name="Kuo A."/>
            <person name="Liang C."/>
            <person name="Lipzen A."/>
            <person name="Lutzoni F."/>
            <person name="Magnuson J."/>
            <person name="Mondo S."/>
            <person name="Nolan M."/>
            <person name="Ohm R."/>
            <person name="Pangilinan J."/>
            <person name="Park H.-J."/>
            <person name="Ramirez L."/>
            <person name="Alfaro M."/>
            <person name="Sun H."/>
            <person name="Tritt A."/>
            <person name="Yoshinaga Y."/>
            <person name="Zwiers L.-H."/>
            <person name="Turgeon B."/>
            <person name="Goodwin S."/>
            <person name="Spatafora J."/>
            <person name="Crous P."/>
            <person name="Grigoriev I."/>
        </authorList>
    </citation>
    <scope>NUCLEOTIDE SEQUENCE</scope>
    <source>
        <strain evidence="7">CBS 627.86</strain>
    </source>
</reference>
<protein>
    <recommendedName>
        <fullName evidence="6">C2H2-type domain-containing protein</fullName>
    </recommendedName>
</protein>
<gene>
    <name evidence="7" type="ORF">BDV96DRAFT_14387</name>
</gene>
<evidence type="ECO:0000313" key="7">
    <source>
        <dbReference type="EMBL" id="KAF2123107.1"/>
    </source>
</evidence>
<dbReference type="GO" id="GO:0000977">
    <property type="term" value="F:RNA polymerase II transcription regulatory region sequence-specific DNA binding"/>
    <property type="evidence" value="ECO:0007669"/>
    <property type="project" value="TreeGrafter"/>
</dbReference>
<sequence length="340" mass="38995">MTQDLMHYAQSELEASETRSAILFNLPSETSHIPHFQPAESFSNSDCTLDSPYGAHIPAESISQSHASPPDQAAELVEDKVVKPKHQPYSCSVCGKKFADLSVLKWHARSKNHGIFRCNVQPCDSSFTHRGVEYLRHMREAHPEMYSCTACGASFSSQGGLGYHTSVTGHTGLACRYEDCGKTFSRLDTFSRHQRNHQEDASRFPCKLCKKYRGSNGFKRKDHLTQHMRGYHHVEEESYDPDFFRGCPYTECPQHWKGFDREIKSYSDYYYYYSRRDQAPFKKPSELLEHRRKVHDESDFPCPQAGCERVGGKGYFRKADLRFHLKKVHGTDGSLEGDEK</sequence>
<evidence type="ECO:0000256" key="5">
    <source>
        <dbReference type="PROSITE-ProRule" id="PRU00042"/>
    </source>
</evidence>
<dbReference type="PROSITE" id="PS00028">
    <property type="entry name" value="ZINC_FINGER_C2H2_1"/>
    <property type="match status" value="3"/>
</dbReference>
<dbReference type="GO" id="GO:0008270">
    <property type="term" value="F:zinc ion binding"/>
    <property type="evidence" value="ECO:0007669"/>
    <property type="project" value="UniProtKB-KW"/>
</dbReference>
<keyword evidence="8" id="KW-1185">Reference proteome</keyword>
<dbReference type="PROSITE" id="PS50157">
    <property type="entry name" value="ZINC_FINGER_C2H2_2"/>
    <property type="match status" value="3"/>
</dbReference>
<dbReference type="Gene3D" id="3.30.160.60">
    <property type="entry name" value="Classic Zinc Finger"/>
    <property type="match status" value="5"/>
</dbReference>
<dbReference type="PANTHER" id="PTHR24409:SF295">
    <property type="entry name" value="AZ2-RELATED"/>
    <property type="match status" value="1"/>
</dbReference>
<keyword evidence="4" id="KW-0862">Zinc</keyword>
<keyword evidence="1" id="KW-0479">Metal-binding</keyword>
<keyword evidence="3 5" id="KW-0863">Zinc-finger</keyword>
<dbReference type="SUPFAM" id="SSF57667">
    <property type="entry name" value="beta-beta-alpha zinc fingers"/>
    <property type="match status" value="2"/>
</dbReference>
<dbReference type="EMBL" id="ML977310">
    <property type="protein sequence ID" value="KAF2123107.1"/>
    <property type="molecule type" value="Genomic_DNA"/>
</dbReference>
<accession>A0A6A5ZWG2</accession>
<feature type="domain" description="C2H2-type" evidence="6">
    <location>
        <begin position="173"/>
        <end position="202"/>
    </location>
</feature>
<evidence type="ECO:0000256" key="4">
    <source>
        <dbReference type="ARBA" id="ARBA00022833"/>
    </source>
</evidence>
<feature type="domain" description="C2H2-type" evidence="6">
    <location>
        <begin position="146"/>
        <end position="172"/>
    </location>
</feature>
<evidence type="ECO:0000313" key="8">
    <source>
        <dbReference type="Proteomes" id="UP000799770"/>
    </source>
</evidence>
<dbReference type="AlphaFoldDB" id="A0A6A5ZWG2"/>
<proteinExistence type="predicted"/>
<evidence type="ECO:0000256" key="3">
    <source>
        <dbReference type="ARBA" id="ARBA00022771"/>
    </source>
</evidence>
<evidence type="ECO:0000256" key="1">
    <source>
        <dbReference type="ARBA" id="ARBA00022723"/>
    </source>
</evidence>
<evidence type="ECO:0000256" key="2">
    <source>
        <dbReference type="ARBA" id="ARBA00022737"/>
    </source>
</evidence>